<feature type="compositionally biased region" description="Low complexity" evidence="2">
    <location>
        <begin position="44"/>
        <end position="63"/>
    </location>
</feature>
<feature type="signal peptide" evidence="3">
    <location>
        <begin position="1"/>
        <end position="20"/>
    </location>
</feature>
<dbReference type="Gene3D" id="2.70.70.10">
    <property type="entry name" value="Glucose Permease (Domain IIA)"/>
    <property type="match status" value="1"/>
</dbReference>
<proteinExistence type="predicted"/>
<reference evidence="5 6" key="2">
    <citation type="submission" date="2015-02" db="EMBL/GenBank/DDBJ databases">
        <title>The complete genome of Sphingomonas hengshuiensis sp. WHSC-8 isolated from soil of Hengshui Lake.</title>
        <authorList>
            <person name="Wei S."/>
            <person name="Guo J."/>
            <person name="Su C."/>
            <person name="Wu R."/>
            <person name="Zhang Z."/>
            <person name="Liang K."/>
            <person name="Li H."/>
            <person name="Wang T."/>
            <person name="Liu H."/>
            <person name="Zhang C."/>
            <person name="Li Z."/>
            <person name="Wang Q."/>
            <person name="Meng J."/>
        </authorList>
    </citation>
    <scope>NUCLEOTIDE SEQUENCE [LARGE SCALE GENOMIC DNA]</scope>
    <source>
        <strain evidence="5 6">WHSC-8</strain>
    </source>
</reference>
<keyword evidence="1 3" id="KW-0732">Signal</keyword>
<dbReference type="OrthoDB" id="9815245at2"/>
<name>A0A7U4J6Q3_9SPHN</name>
<feature type="chain" id="PRO_5031545197" description="M23ase beta-sheet core domain-containing protein" evidence="3">
    <location>
        <begin position="21"/>
        <end position="212"/>
    </location>
</feature>
<dbReference type="PANTHER" id="PTHR21666">
    <property type="entry name" value="PEPTIDASE-RELATED"/>
    <property type="match status" value="1"/>
</dbReference>
<organism evidence="5 6">
    <name type="scientific">Sphingomonas hengshuiensis</name>
    <dbReference type="NCBI Taxonomy" id="1609977"/>
    <lineage>
        <taxon>Bacteria</taxon>
        <taxon>Pseudomonadati</taxon>
        <taxon>Pseudomonadota</taxon>
        <taxon>Alphaproteobacteria</taxon>
        <taxon>Sphingomonadales</taxon>
        <taxon>Sphingomonadaceae</taxon>
        <taxon>Sphingomonas</taxon>
    </lineage>
</organism>
<feature type="domain" description="M23ase beta-sheet core" evidence="4">
    <location>
        <begin position="77"/>
        <end position="172"/>
    </location>
</feature>
<evidence type="ECO:0000256" key="1">
    <source>
        <dbReference type="ARBA" id="ARBA00022729"/>
    </source>
</evidence>
<evidence type="ECO:0000256" key="3">
    <source>
        <dbReference type="SAM" id="SignalP"/>
    </source>
</evidence>
<dbReference type="KEGG" id="sphi:TS85_04800"/>
<evidence type="ECO:0000313" key="6">
    <source>
        <dbReference type="Proteomes" id="UP000032300"/>
    </source>
</evidence>
<dbReference type="GO" id="GO:0004222">
    <property type="term" value="F:metalloendopeptidase activity"/>
    <property type="evidence" value="ECO:0007669"/>
    <property type="project" value="TreeGrafter"/>
</dbReference>
<reference evidence="5 6" key="1">
    <citation type="journal article" date="2015" name="Int. J. Syst. Evol. Microbiol.">
        <title>Sphingomonas hengshuiensis sp. nov., isolated from lake wetland.</title>
        <authorList>
            <person name="Wei S."/>
            <person name="Wang T."/>
            <person name="Liu H."/>
            <person name="Zhang C."/>
            <person name="Guo J."/>
            <person name="Wang Q."/>
            <person name="Liang K."/>
            <person name="Zhang Z."/>
        </authorList>
    </citation>
    <scope>NUCLEOTIDE SEQUENCE [LARGE SCALE GENOMIC DNA]</scope>
    <source>
        <strain evidence="5 6">WHSC-8</strain>
    </source>
</reference>
<evidence type="ECO:0000313" key="5">
    <source>
        <dbReference type="EMBL" id="AJP71265.1"/>
    </source>
</evidence>
<keyword evidence="6" id="KW-1185">Reference proteome</keyword>
<dbReference type="Pfam" id="PF01551">
    <property type="entry name" value="Peptidase_M23"/>
    <property type="match status" value="1"/>
</dbReference>
<dbReference type="Proteomes" id="UP000032300">
    <property type="component" value="Chromosome"/>
</dbReference>
<dbReference type="CDD" id="cd12797">
    <property type="entry name" value="M23_peptidase"/>
    <property type="match status" value="1"/>
</dbReference>
<feature type="region of interest" description="Disordered" evidence="2">
    <location>
        <begin position="23"/>
        <end position="74"/>
    </location>
</feature>
<dbReference type="SUPFAM" id="SSF51261">
    <property type="entry name" value="Duplicated hybrid motif"/>
    <property type="match status" value="1"/>
</dbReference>
<dbReference type="InterPro" id="IPR011055">
    <property type="entry name" value="Dup_hybrid_motif"/>
</dbReference>
<dbReference type="RefSeq" id="WP_044330756.1">
    <property type="nucleotide sequence ID" value="NZ_CP010836.1"/>
</dbReference>
<dbReference type="EMBL" id="CP010836">
    <property type="protein sequence ID" value="AJP71265.1"/>
    <property type="molecule type" value="Genomic_DNA"/>
</dbReference>
<sequence>MPLLSALHLPCALLLANAGAPEALPGGNSTAFRERMTPAPAPTRSQPVARQRQAAPALPPLSSGFGDRRDPLRGGHRMHAGIDIPGAPGTPVQASADGIVRRAGAAGGYGNLVEIDHGGGMTTRYAHLSRLLVAAGTPVTTGQTIALMGSTGRSTGSHLHFEVRLHGRATEPLAYLSGDAEIARTSDAPTAPHISAFAKARDGARSASDAGL</sequence>
<dbReference type="PANTHER" id="PTHR21666:SF289">
    <property type="entry name" value="L-ALA--D-GLU ENDOPEPTIDASE"/>
    <property type="match status" value="1"/>
</dbReference>
<evidence type="ECO:0000256" key="2">
    <source>
        <dbReference type="SAM" id="MobiDB-lite"/>
    </source>
</evidence>
<dbReference type="AlphaFoldDB" id="A0A7U4J6Q3"/>
<dbReference type="InterPro" id="IPR050570">
    <property type="entry name" value="Cell_wall_metabolism_enzyme"/>
</dbReference>
<evidence type="ECO:0000259" key="4">
    <source>
        <dbReference type="Pfam" id="PF01551"/>
    </source>
</evidence>
<dbReference type="FunFam" id="2.70.70.10:FF:000006">
    <property type="entry name" value="M23 family peptidase"/>
    <property type="match status" value="1"/>
</dbReference>
<dbReference type="InterPro" id="IPR016047">
    <property type="entry name" value="M23ase_b-sheet_dom"/>
</dbReference>
<gene>
    <name evidence="5" type="ORF">TS85_04800</name>
</gene>
<accession>A0A7U4J6Q3</accession>
<protein>
    <recommendedName>
        <fullName evidence="4">M23ase beta-sheet core domain-containing protein</fullName>
    </recommendedName>
</protein>